<keyword evidence="3" id="KW-1185">Reference proteome</keyword>
<proteinExistence type="predicted"/>
<dbReference type="NCBIfam" id="TIGR02523">
    <property type="entry name" value="type_IV_pilV"/>
    <property type="match status" value="1"/>
</dbReference>
<dbReference type="EMBL" id="JAFIWB010000026">
    <property type="protein sequence ID" value="MBN6104205.1"/>
    <property type="molecule type" value="Genomic_DNA"/>
</dbReference>
<comment type="caution">
    <text evidence="2">The sequence shown here is derived from an EMBL/GenBank/DDBJ whole genome shotgun (WGS) entry which is preliminary data.</text>
</comment>
<organism evidence="2 3">
    <name type="scientific">Xanthomonas bonasiae</name>
    <dbReference type="NCBI Taxonomy" id="2810351"/>
    <lineage>
        <taxon>Bacteria</taxon>
        <taxon>Pseudomonadati</taxon>
        <taxon>Pseudomonadota</taxon>
        <taxon>Gammaproteobacteria</taxon>
        <taxon>Lysobacterales</taxon>
        <taxon>Lysobacteraceae</taxon>
        <taxon>Xanthomonas</taxon>
    </lineage>
</organism>
<feature type="transmembrane region" description="Helical" evidence="1">
    <location>
        <begin position="20"/>
        <end position="45"/>
    </location>
</feature>
<dbReference type="InterPro" id="IPR045584">
    <property type="entry name" value="Pilin-like"/>
</dbReference>
<gene>
    <name evidence="2" type="primary">pilV</name>
    <name evidence="2" type="ORF">JR064_18750</name>
</gene>
<keyword evidence="1" id="KW-1133">Transmembrane helix</keyword>
<reference evidence="2 3" key="1">
    <citation type="submission" date="2021-02" db="EMBL/GenBank/DDBJ databases">
        <title>Taxonomically Unique Crown Gall-Associated Xanthomonas Stains Have Deficiency in Virulence Repertories.</title>
        <authorList>
            <person name="Mafakheri H."/>
            <person name="Taghavi S.M."/>
            <person name="Dimkic I."/>
            <person name="Nemanja K."/>
            <person name="Osdaghi E."/>
        </authorList>
    </citation>
    <scope>NUCLEOTIDE SEQUENCE [LARGE SCALE GENOMIC DNA]</scope>
    <source>
        <strain evidence="2 3">FX4</strain>
    </source>
</reference>
<dbReference type="SUPFAM" id="SSF54523">
    <property type="entry name" value="Pili subunits"/>
    <property type="match status" value="1"/>
</dbReference>
<dbReference type="RefSeq" id="WP_206230707.1">
    <property type="nucleotide sequence ID" value="NZ_JAFIWB010000026.1"/>
</dbReference>
<evidence type="ECO:0000313" key="3">
    <source>
        <dbReference type="Proteomes" id="UP000695802"/>
    </source>
</evidence>
<accession>A0ABS3B7A2</accession>
<protein>
    <submittedName>
        <fullName evidence="2">Type IV pilus modification protein PilV</fullName>
    </submittedName>
</protein>
<sequence length="159" mass="16351">MSERLPPRTPGPRRQAGELLLEVLIAVLILGIGLLGIAAMQATALRNNHSAMQRSQAVVLVTTLLDAMRVNRSVSLTGGYALSRTCTVPAAGTLAATDLNGWMQSLHSMVGASACGTVSCSSGLCTVTVDWDDSRASDASASGVGSGAARYTVSMSTQL</sequence>
<keyword evidence="1" id="KW-0812">Transmembrane</keyword>
<evidence type="ECO:0000256" key="1">
    <source>
        <dbReference type="SAM" id="Phobius"/>
    </source>
</evidence>
<name>A0ABS3B7A2_9XANT</name>
<dbReference type="InterPro" id="IPR013362">
    <property type="entry name" value="Pilus_4_PilV"/>
</dbReference>
<evidence type="ECO:0000313" key="2">
    <source>
        <dbReference type="EMBL" id="MBN6104205.1"/>
    </source>
</evidence>
<keyword evidence="1" id="KW-0472">Membrane</keyword>
<dbReference type="Proteomes" id="UP000695802">
    <property type="component" value="Unassembled WGS sequence"/>
</dbReference>